<dbReference type="PROSITE" id="PS51318">
    <property type="entry name" value="TAT"/>
    <property type="match status" value="1"/>
</dbReference>
<name>A0ABZ1L6X9_9ACTN</name>
<proteinExistence type="predicted"/>
<dbReference type="Proteomes" id="UP001622594">
    <property type="component" value="Chromosome"/>
</dbReference>
<reference evidence="2 3" key="1">
    <citation type="submission" date="2022-10" db="EMBL/GenBank/DDBJ databases">
        <title>The complete genomes of actinobacterial strains from the NBC collection.</title>
        <authorList>
            <person name="Joergensen T.S."/>
            <person name="Alvarez Arevalo M."/>
            <person name="Sterndorff E.B."/>
            <person name="Faurdal D."/>
            <person name="Vuksanovic O."/>
            <person name="Mourched A.-S."/>
            <person name="Charusanti P."/>
            <person name="Shaw S."/>
            <person name="Blin K."/>
            <person name="Weber T."/>
        </authorList>
    </citation>
    <scope>NUCLEOTIDE SEQUENCE [LARGE SCALE GENOMIC DNA]</scope>
    <source>
        <strain evidence="2 3">NBC_00123</strain>
    </source>
</reference>
<feature type="signal peptide" evidence="1">
    <location>
        <begin position="1"/>
        <end position="34"/>
    </location>
</feature>
<sequence length="154" mass="15687">MPRISTSRRALLTAAVAVPAAAIGAPLLATPASAADVPGGISVVQDWQPLTLAAGVTAAVDVPAVRVVKIAGTDFLQMRGGFTGQFTADTVIGTMPTTITVPKVVRAVCPRNNSAGINSCRVEVHTSGRITVFGGTATNDITWVTLDSYSAVLA</sequence>
<dbReference type="InterPro" id="IPR006311">
    <property type="entry name" value="TAT_signal"/>
</dbReference>
<feature type="chain" id="PRO_5045899018" evidence="1">
    <location>
        <begin position="35"/>
        <end position="154"/>
    </location>
</feature>
<keyword evidence="1" id="KW-0732">Signal</keyword>
<accession>A0ABZ1L6X9</accession>
<evidence type="ECO:0000313" key="2">
    <source>
        <dbReference type="EMBL" id="WTR68794.1"/>
    </source>
</evidence>
<keyword evidence="3" id="KW-1185">Reference proteome</keyword>
<dbReference type="EMBL" id="CP108188">
    <property type="protein sequence ID" value="WTR68794.1"/>
    <property type="molecule type" value="Genomic_DNA"/>
</dbReference>
<dbReference type="RefSeq" id="WP_405870479.1">
    <property type="nucleotide sequence ID" value="NZ_CP108188.1"/>
</dbReference>
<evidence type="ECO:0000256" key="1">
    <source>
        <dbReference type="SAM" id="SignalP"/>
    </source>
</evidence>
<organism evidence="2 3">
    <name type="scientific">Streptomyces zaomyceticus</name>
    <dbReference type="NCBI Taxonomy" id="68286"/>
    <lineage>
        <taxon>Bacteria</taxon>
        <taxon>Bacillati</taxon>
        <taxon>Actinomycetota</taxon>
        <taxon>Actinomycetes</taxon>
        <taxon>Kitasatosporales</taxon>
        <taxon>Streptomycetaceae</taxon>
        <taxon>Streptomyces</taxon>
    </lineage>
</organism>
<protein>
    <submittedName>
        <fullName evidence="2">Uncharacterized protein</fullName>
    </submittedName>
</protein>
<gene>
    <name evidence="2" type="ORF">OG814_05665</name>
</gene>
<evidence type="ECO:0000313" key="3">
    <source>
        <dbReference type="Proteomes" id="UP001622594"/>
    </source>
</evidence>